<evidence type="ECO:0000313" key="1">
    <source>
        <dbReference type="EnsemblMetazoa" id="MESCA006958-PA"/>
    </source>
</evidence>
<dbReference type="EMBL" id="CAQQ02177771">
    <property type="status" value="NOT_ANNOTATED_CDS"/>
    <property type="molecule type" value="Genomic_DNA"/>
</dbReference>
<dbReference type="EnsemblMetazoa" id="MESCA006958-RA">
    <property type="protein sequence ID" value="MESCA006958-PA"/>
    <property type="gene ID" value="MESCA006958"/>
</dbReference>
<protein>
    <submittedName>
        <fullName evidence="1">Uncharacterized protein</fullName>
    </submittedName>
</protein>
<keyword evidence="2" id="KW-1185">Reference proteome</keyword>
<dbReference type="AlphaFoldDB" id="T1GTC8"/>
<reference evidence="1" key="2">
    <citation type="submission" date="2015-06" db="UniProtKB">
        <authorList>
            <consortium name="EnsemblMetazoa"/>
        </authorList>
    </citation>
    <scope>IDENTIFICATION</scope>
</reference>
<dbReference type="HOGENOM" id="CLU_2457368_0_0_1"/>
<sequence length="89" mass="10171">MFLVSISAAFMMSSKMLKKLHDLEYGIFQRLPLLIYTTPNENKDSRIFATGESNEIGILGFATLELEQSCPFSRYKVSEISQPLNHRLL</sequence>
<dbReference type="Proteomes" id="UP000015102">
    <property type="component" value="Unassembled WGS sequence"/>
</dbReference>
<dbReference type="EMBL" id="CAQQ02177770">
    <property type="status" value="NOT_ANNOTATED_CDS"/>
    <property type="molecule type" value="Genomic_DNA"/>
</dbReference>
<accession>T1GTC8</accession>
<name>T1GTC8_MEGSC</name>
<reference evidence="2" key="1">
    <citation type="submission" date="2013-02" db="EMBL/GenBank/DDBJ databases">
        <authorList>
            <person name="Hughes D."/>
        </authorList>
    </citation>
    <scope>NUCLEOTIDE SEQUENCE</scope>
    <source>
        <strain>Durham</strain>
        <strain evidence="2">NC isolate 2 -- Noor lab</strain>
    </source>
</reference>
<organism evidence="1 2">
    <name type="scientific">Megaselia scalaris</name>
    <name type="common">Humpbacked fly</name>
    <name type="synonym">Phora scalaris</name>
    <dbReference type="NCBI Taxonomy" id="36166"/>
    <lineage>
        <taxon>Eukaryota</taxon>
        <taxon>Metazoa</taxon>
        <taxon>Ecdysozoa</taxon>
        <taxon>Arthropoda</taxon>
        <taxon>Hexapoda</taxon>
        <taxon>Insecta</taxon>
        <taxon>Pterygota</taxon>
        <taxon>Neoptera</taxon>
        <taxon>Endopterygota</taxon>
        <taxon>Diptera</taxon>
        <taxon>Brachycera</taxon>
        <taxon>Muscomorpha</taxon>
        <taxon>Platypezoidea</taxon>
        <taxon>Phoridae</taxon>
        <taxon>Megaseliini</taxon>
        <taxon>Megaselia</taxon>
    </lineage>
</organism>
<evidence type="ECO:0000313" key="2">
    <source>
        <dbReference type="Proteomes" id="UP000015102"/>
    </source>
</evidence>
<proteinExistence type="predicted"/>